<comment type="similarity">
    <text evidence="7">Belongs to the inorganic phosphate transporter (PiT) (TC 2.A.20) family.</text>
</comment>
<dbReference type="PANTHER" id="PTHR11101:SF80">
    <property type="entry name" value="PHOSPHATE TRANSPORTER"/>
    <property type="match status" value="1"/>
</dbReference>
<keyword evidence="6 7" id="KW-0472">Membrane</keyword>
<feature type="transmembrane region" description="Helical" evidence="7">
    <location>
        <begin position="527"/>
        <end position="552"/>
    </location>
</feature>
<dbReference type="Pfam" id="PF01384">
    <property type="entry name" value="PHO4"/>
    <property type="match status" value="1"/>
</dbReference>
<dbReference type="PANTHER" id="PTHR11101">
    <property type="entry name" value="PHOSPHATE TRANSPORTER"/>
    <property type="match status" value="1"/>
</dbReference>
<evidence type="ECO:0000256" key="7">
    <source>
        <dbReference type="RuleBase" id="RU363058"/>
    </source>
</evidence>
<feature type="transmembrane region" description="Helical" evidence="7">
    <location>
        <begin position="184"/>
        <end position="206"/>
    </location>
</feature>
<evidence type="ECO:0000256" key="3">
    <source>
        <dbReference type="ARBA" id="ARBA00022592"/>
    </source>
</evidence>
<dbReference type="GO" id="GO:0016020">
    <property type="term" value="C:membrane"/>
    <property type="evidence" value="ECO:0007669"/>
    <property type="project" value="UniProtKB-SubCell"/>
</dbReference>
<dbReference type="GO" id="GO:0035435">
    <property type="term" value="P:phosphate ion transmembrane transport"/>
    <property type="evidence" value="ECO:0007669"/>
    <property type="project" value="TreeGrafter"/>
</dbReference>
<feature type="transmembrane region" description="Helical" evidence="7">
    <location>
        <begin position="438"/>
        <end position="459"/>
    </location>
</feature>
<dbReference type="GO" id="GO:0005315">
    <property type="term" value="F:phosphate transmembrane transporter activity"/>
    <property type="evidence" value="ECO:0007669"/>
    <property type="project" value="InterPro"/>
</dbReference>
<keyword evidence="5 7" id="KW-1133">Transmembrane helix</keyword>
<dbReference type="AlphaFoldDB" id="A0AA40A2E5"/>
<name>A0AA40A2E5_9PEZI</name>
<dbReference type="EMBL" id="JAUKUA010000006">
    <property type="protein sequence ID" value="KAK0708055.1"/>
    <property type="molecule type" value="Genomic_DNA"/>
</dbReference>
<sequence>MPILHQYDYLFAITTCFAFLDAWNIGANDVANSFATSVSSRCLTMKQAMAIAAVMEFGGSVTVGSRVAETIRTKIVDPALYDSQPSVLMLAMMCAITGSAVFLTAATRLGLPVSTTHSIVGGIVGAAAASVGIKQVKWGWDGVAQVFAAWIIAPGISGVLGALLFCVTERFVLTQKGPDRALRIALVSIPLYSFVTIAALTMLVIWKGIQLNIEPTTGQVLASILAAAGGAVMLQSYFVLPFLWRKVVKADWDLKWWMMWQGPWILRRPPPSSPPPGVPRVNIQDYYRGHLTREELTYVRASESLLRSVQSAQAAADLDKDDALPDHPDATPPRPAGPWNSAAVLRWRLNRILLRGLEKDVITLQKRTAVLRWDLAEMHARAPRYDNRVEHLYASLQILTAASASFIHGANDVANSIGPFATVYAVWRTGGVQSENAVPVWALCFGGAAIVLGLLTYGYHVMRNLGNRLTLISPSRGFCMELASAVTVLVSTRLRLPVSTTQCITGATVGVGLVSGNWRAINLPLILWIYLGWLVTVPAAALISGCLMGVILNAPRWGLDDG</sequence>
<evidence type="ECO:0000313" key="8">
    <source>
        <dbReference type="EMBL" id="KAK0708055.1"/>
    </source>
</evidence>
<evidence type="ECO:0000256" key="5">
    <source>
        <dbReference type="ARBA" id="ARBA00022989"/>
    </source>
</evidence>
<evidence type="ECO:0000256" key="6">
    <source>
        <dbReference type="ARBA" id="ARBA00023136"/>
    </source>
</evidence>
<feature type="transmembrane region" description="Helical" evidence="7">
    <location>
        <begin position="218"/>
        <end position="240"/>
    </location>
</feature>
<feature type="transmembrane region" description="Helical" evidence="7">
    <location>
        <begin position="87"/>
        <end position="106"/>
    </location>
</feature>
<dbReference type="Proteomes" id="UP001172102">
    <property type="component" value="Unassembled WGS sequence"/>
</dbReference>
<feature type="transmembrane region" description="Helical" evidence="7">
    <location>
        <begin position="148"/>
        <end position="172"/>
    </location>
</feature>
<comment type="caution">
    <text evidence="8">The sequence shown here is derived from an EMBL/GenBank/DDBJ whole genome shotgun (WGS) entry which is preliminary data.</text>
</comment>
<accession>A0AA40A2E5</accession>
<evidence type="ECO:0000313" key="9">
    <source>
        <dbReference type="Proteomes" id="UP001172102"/>
    </source>
</evidence>
<evidence type="ECO:0000256" key="2">
    <source>
        <dbReference type="ARBA" id="ARBA00022448"/>
    </source>
</evidence>
<dbReference type="InterPro" id="IPR001204">
    <property type="entry name" value="Phos_transporter"/>
</dbReference>
<keyword evidence="2 7" id="KW-0813">Transport</keyword>
<organism evidence="8 9">
    <name type="scientific">Lasiosphaeris hirsuta</name>
    <dbReference type="NCBI Taxonomy" id="260670"/>
    <lineage>
        <taxon>Eukaryota</taxon>
        <taxon>Fungi</taxon>
        <taxon>Dikarya</taxon>
        <taxon>Ascomycota</taxon>
        <taxon>Pezizomycotina</taxon>
        <taxon>Sordariomycetes</taxon>
        <taxon>Sordariomycetidae</taxon>
        <taxon>Sordariales</taxon>
        <taxon>Lasiosphaeriaceae</taxon>
        <taxon>Lasiosphaeris</taxon>
    </lineage>
</organism>
<reference evidence="8" key="1">
    <citation type="submission" date="2023-06" db="EMBL/GenBank/DDBJ databases">
        <title>Genome-scale phylogeny and comparative genomics of the fungal order Sordariales.</title>
        <authorList>
            <consortium name="Lawrence Berkeley National Laboratory"/>
            <person name="Hensen N."/>
            <person name="Bonometti L."/>
            <person name="Westerberg I."/>
            <person name="Brannstrom I.O."/>
            <person name="Guillou S."/>
            <person name="Cros-Aarteil S."/>
            <person name="Calhoun S."/>
            <person name="Haridas S."/>
            <person name="Kuo A."/>
            <person name="Mondo S."/>
            <person name="Pangilinan J."/>
            <person name="Riley R."/>
            <person name="Labutti K."/>
            <person name="Andreopoulos B."/>
            <person name="Lipzen A."/>
            <person name="Chen C."/>
            <person name="Yanf M."/>
            <person name="Daum C."/>
            <person name="Ng V."/>
            <person name="Clum A."/>
            <person name="Steindorff A."/>
            <person name="Ohm R."/>
            <person name="Martin F."/>
            <person name="Silar P."/>
            <person name="Natvig D."/>
            <person name="Lalanne C."/>
            <person name="Gautier V."/>
            <person name="Ament-Velasquez S.L."/>
            <person name="Kruys A."/>
            <person name="Hutchinson M.I."/>
            <person name="Powell A.J."/>
            <person name="Barry K."/>
            <person name="Miller A.N."/>
            <person name="Grigoriev I.V."/>
            <person name="Debuchy R."/>
            <person name="Gladieux P."/>
            <person name="Thoren M.H."/>
            <person name="Johannesson H."/>
        </authorList>
    </citation>
    <scope>NUCLEOTIDE SEQUENCE</scope>
    <source>
        <strain evidence="8">SMH4607-1</strain>
    </source>
</reference>
<evidence type="ECO:0000256" key="4">
    <source>
        <dbReference type="ARBA" id="ARBA00022692"/>
    </source>
</evidence>
<keyword evidence="4 7" id="KW-0812">Transmembrane</keyword>
<protein>
    <recommendedName>
        <fullName evidence="7">Phosphate transporter</fullName>
    </recommendedName>
</protein>
<comment type="function">
    <text evidence="7">Sodium-phosphate symporter.</text>
</comment>
<evidence type="ECO:0000256" key="1">
    <source>
        <dbReference type="ARBA" id="ARBA00004141"/>
    </source>
</evidence>
<proteinExistence type="inferred from homology"/>
<gene>
    <name evidence="8" type="ORF">B0H67DRAFT_496452</name>
</gene>
<feature type="transmembrane region" description="Helical" evidence="7">
    <location>
        <begin position="118"/>
        <end position="136"/>
    </location>
</feature>
<keyword evidence="9" id="KW-1185">Reference proteome</keyword>
<keyword evidence="3 7" id="KW-0592">Phosphate transport</keyword>
<comment type="subcellular location">
    <subcellularLocation>
        <location evidence="1 7">Membrane</location>
        <topology evidence="1 7">Multi-pass membrane protein</topology>
    </subcellularLocation>
</comment>
<dbReference type="PROSITE" id="PS50096">
    <property type="entry name" value="IQ"/>
    <property type="match status" value="1"/>
</dbReference>